<dbReference type="VEuPathDB" id="FungiDB:CIHG_10596"/>
<accession>A0A0P6Q2Z5</accession>
<feature type="compositionally biased region" description="Basic and acidic residues" evidence="1">
    <location>
        <begin position="7"/>
        <end position="23"/>
    </location>
</feature>
<proteinExistence type="predicted"/>
<feature type="region of interest" description="Disordered" evidence="1">
    <location>
        <begin position="1"/>
        <end position="23"/>
    </location>
</feature>
<feature type="non-terminal residue" evidence="2">
    <location>
        <position position="220"/>
    </location>
</feature>
<evidence type="ECO:0000256" key="1">
    <source>
        <dbReference type="SAM" id="MobiDB-lite"/>
    </source>
</evidence>
<feature type="compositionally biased region" description="Basic and acidic residues" evidence="1">
    <location>
        <begin position="48"/>
        <end position="59"/>
    </location>
</feature>
<dbReference type="EMBL" id="AASO01004251">
    <property type="protein sequence ID" value="KMU82202.1"/>
    <property type="molecule type" value="Genomic_DNA"/>
</dbReference>
<name>A0A0P6Q2Z5_COCIT</name>
<evidence type="ECO:0000313" key="2">
    <source>
        <dbReference type="EMBL" id="KMU82202.1"/>
    </source>
</evidence>
<dbReference type="SUPFAM" id="SSF64268">
    <property type="entry name" value="PX domain"/>
    <property type="match status" value="1"/>
</dbReference>
<organism evidence="2 3">
    <name type="scientific">Coccidioides immitis H538.4</name>
    <dbReference type="NCBI Taxonomy" id="396776"/>
    <lineage>
        <taxon>Eukaryota</taxon>
        <taxon>Fungi</taxon>
        <taxon>Dikarya</taxon>
        <taxon>Ascomycota</taxon>
        <taxon>Pezizomycotina</taxon>
        <taxon>Eurotiomycetes</taxon>
        <taxon>Eurotiomycetidae</taxon>
        <taxon>Onygenales</taxon>
        <taxon>Onygenaceae</taxon>
        <taxon>Coccidioides</taxon>
    </lineage>
</organism>
<feature type="region of interest" description="Disordered" evidence="1">
    <location>
        <begin position="43"/>
        <end position="65"/>
    </location>
</feature>
<evidence type="ECO:0000313" key="3">
    <source>
        <dbReference type="Proteomes" id="UP000054563"/>
    </source>
</evidence>
<sequence>MSSVQYHGREGVSEDEGRDRLKRDSMWRRRSGWLQSARGLSYGGTLRQEGRNSQDERRPSNLRRLTRRVPREITAAWRRHKAERGTSLSAQKWRQIKAGLKMIGQRKKPEPTVDHVKSAELLAELTSGVPAALLLASMFQRDEHGSRRIPILLEQLKVRITDSHFDSHSGDRHLVFRIELEYGSGMTRMKWVINRTLKDFANLHIKYKLQIGTQKYIHLR</sequence>
<dbReference type="Proteomes" id="UP000054563">
    <property type="component" value="Unassembled WGS sequence"/>
</dbReference>
<dbReference type="InterPro" id="IPR036871">
    <property type="entry name" value="PX_dom_sf"/>
</dbReference>
<dbReference type="GO" id="GO:0035091">
    <property type="term" value="F:phosphatidylinositol binding"/>
    <property type="evidence" value="ECO:0007669"/>
    <property type="project" value="InterPro"/>
</dbReference>
<dbReference type="AlphaFoldDB" id="A0A0P6Q2Z5"/>
<gene>
    <name evidence="2" type="ORF">CIHG_10596</name>
</gene>
<protein>
    <submittedName>
        <fullName evidence="2">Uncharacterized protein</fullName>
    </submittedName>
</protein>
<dbReference type="STRING" id="396776.A0A0P6Q2Z5"/>
<comment type="caution">
    <text evidence="2">The sequence shown here is derived from an EMBL/GenBank/DDBJ whole genome shotgun (WGS) entry which is preliminary data.</text>
</comment>
<reference evidence="2 3" key="1">
    <citation type="journal article" date="2010" name="Genome Res.">
        <title>Population genomic sequencing of Coccidioides fungi reveals recent hybridization and transposon control.</title>
        <authorList>
            <person name="Neafsey D.E."/>
            <person name="Barker B.M."/>
            <person name="Sharpton T.J."/>
            <person name="Stajich J.E."/>
            <person name="Park D.J."/>
            <person name="Whiston E."/>
            <person name="Hung C.-Y."/>
            <person name="McMahan C."/>
            <person name="White J."/>
            <person name="Sykes S."/>
            <person name="Heiman D."/>
            <person name="Young S."/>
            <person name="Zeng Q."/>
            <person name="Abouelleil A."/>
            <person name="Aftuck L."/>
            <person name="Bessette D."/>
            <person name="Brown A."/>
            <person name="FitzGerald M."/>
            <person name="Lui A."/>
            <person name="Macdonald J.P."/>
            <person name="Priest M."/>
            <person name="Orbach M.J."/>
            <person name="Galgiani J.N."/>
            <person name="Kirkland T.N."/>
            <person name="Cole G.T."/>
            <person name="Birren B.W."/>
            <person name="Henn M.R."/>
            <person name="Taylor J.W."/>
            <person name="Rounsley S.D."/>
        </authorList>
    </citation>
    <scope>NUCLEOTIDE SEQUENCE [LARGE SCALE GENOMIC DNA]</scope>
    <source>
        <strain evidence="2 3">H538.4</strain>
    </source>
</reference>